<dbReference type="GO" id="GO:0140469">
    <property type="term" value="P:GCN2-mediated signaling"/>
    <property type="evidence" value="ECO:0007669"/>
    <property type="project" value="TreeGrafter"/>
</dbReference>
<dbReference type="InterPro" id="IPR036956">
    <property type="entry name" value="Impact_N_sf"/>
</dbReference>
<dbReference type="FunCoup" id="Q6CL46">
    <property type="interactions" value="18"/>
</dbReference>
<dbReference type="SUPFAM" id="SSF54211">
    <property type="entry name" value="Ribosomal protein S5 domain 2-like"/>
    <property type="match status" value="1"/>
</dbReference>
<dbReference type="PROSITE" id="PS00910">
    <property type="entry name" value="UPF0029"/>
    <property type="match status" value="1"/>
</dbReference>
<reference evidence="3 4" key="1">
    <citation type="journal article" date="2004" name="Nature">
        <title>Genome evolution in yeasts.</title>
        <authorList>
            <consortium name="Genolevures"/>
            <person name="Dujon B."/>
            <person name="Sherman D."/>
            <person name="Fischer G."/>
            <person name="Durrens P."/>
            <person name="Casaregola S."/>
            <person name="Lafontaine I."/>
            <person name="de Montigny J."/>
            <person name="Marck C."/>
            <person name="Neuveglise C."/>
            <person name="Talla E."/>
            <person name="Goffard N."/>
            <person name="Frangeul L."/>
            <person name="Aigle M."/>
            <person name="Anthouard V."/>
            <person name="Babour A."/>
            <person name="Barbe V."/>
            <person name="Barnay S."/>
            <person name="Blanchin S."/>
            <person name="Beckerich J.M."/>
            <person name="Beyne E."/>
            <person name="Bleykasten C."/>
            <person name="Boisrame A."/>
            <person name="Boyer J."/>
            <person name="Cattolico L."/>
            <person name="Confanioleri F."/>
            <person name="de Daruvar A."/>
            <person name="Despons L."/>
            <person name="Fabre E."/>
            <person name="Fairhead C."/>
            <person name="Ferry-Dumazet H."/>
            <person name="Groppi A."/>
            <person name="Hantraye F."/>
            <person name="Hennequin C."/>
            <person name="Jauniaux N."/>
            <person name="Joyet P."/>
            <person name="Kachouri R."/>
            <person name="Kerrest A."/>
            <person name="Koszul R."/>
            <person name="Lemaire M."/>
            <person name="Lesur I."/>
            <person name="Ma L."/>
            <person name="Muller H."/>
            <person name="Nicaud J.M."/>
            <person name="Nikolski M."/>
            <person name="Oztas S."/>
            <person name="Ozier-Kalogeropoulos O."/>
            <person name="Pellenz S."/>
            <person name="Potier S."/>
            <person name="Richard G.F."/>
            <person name="Straub M.L."/>
            <person name="Suleau A."/>
            <person name="Swennene D."/>
            <person name="Tekaia F."/>
            <person name="Wesolowski-Louvel M."/>
            <person name="Westhof E."/>
            <person name="Wirth B."/>
            <person name="Zeniou-Meyer M."/>
            <person name="Zivanovic I."/>
            <person name="Bolotin-Fukuhara M."/>
            <person name="Thierry A."/>
            <person name="Bouchier C."/>
            <person name="Caudron B."/>
            <person name="Scarpelli C."/>
            <person name="Gaillardin C."/>
            <person name="Weissenbach J."/>
            <person name="Wincker P."/>
            <person name="Souciet J.L."/>
        </authorList>
    </citation>
    <scope>NUCLEOTIDE SEQUENCE [LARGE SCALE GENOMIC DNA]</scope>
    <source>
        <strain evidence="4">ATCC 8585 / CBS 2359 / DSM 70799 / NBRC 1267 / NRRL Y-1140 / WM37</strain>
    </source>
</reference>
<dbReference type="eggNOG" id="KOG3299">
    <property type="taxonomic scope" value="Eukaryota"/>
</dbReference>
<sequence>MLRSYSYLRITRRYMTGIGWNESEVLVDRKSKFQARCHAIKNLSEVDKLLEVLVEKNKAVQKATHKHMYAWRTADIIPPEHNKKGNKKRKRGSLTVPGELTGPAMLKNIQQGSNDCGEAGAGQRLLTLLERSHIANVLVVVTRWYGGTALGPARFRHISTTAVESLKKGKFLP</sequence>
<dbReference type="InterPro" id="IPR020568">
    <property type="entry name" value="Ribosomal_Su5_D2-typ_SF"/>
</dbReference>
<dbReference type="GeneID" id="2895269"/>
<evidence type="ECO:0000313" key="3">
    <source>
        <dbReference type="EMBL" id="CAG98051.1"/>
    </source>
</evidence>
<dbReference type="PANTHER" id="PTHR16301:SF17">
    <property type="entry name" value="IMPACT FAMILY MEMBER YDL177C"/>
    <property type="match status" value="1"/>
</dbReference>
<gene>
    <name evidence="3" type="ORF">KLLA0_F05797g</name>
</gene>
<dbReference type="PaxDb" id="284590-Q6CL46"/>
<dbReference type="InterPro" id="IPR020569">
    <property type="entry name" value="UPF0029_Impact_CS"/>
</dbReference>
<accession>Q6CL46</accession>
<dbReference type="Pfam" id="PF01205">
    <property type="entry name" value="Impact_N"/>
    <property type="match status" value="1"/>
</dbReference>
<dbReference type="EMBL" id="CR382126">
    <property type="protein sequence ID" value="CAG98051.1"/>
    <property type="molecule type" value="Genomic_DNA"/>
</dbReference>
<dbReference type="GO" id="GO:0006446">
    <property type="term" value="P:regulation of translational initiation"/>
    <property type="evidence" value="ECO:0007669"/>
    <property type="project" value="TreeGrafter"/>
</dbReference>
<dbReference type="OMA" id="SHPHMYA"/>
<feature type="domain" description="Impact N-terminal" evidence="2">
    <location>
        <begin position="29"/>
        <end position="165"/>
    </location>
</feature>
<dbReference type="RefSeq" id="XP_455343.1">
    <property type="nucleotide sequence ID" value="XM_455343.1"/>
</dbReference>
<dbReference type="InParanoid" id="Q6CL46"/>
<dbReference type="STRING" id="284590.Q6CL46"/>
<proteinExistence type="inferred from homology"/>
<name>Q6CL46_KLULA</name>
<dbReference type="PANTHER" id="PTHR16301">
    <property type="entry name" value="IMPACT-RELATED"/>
    <property type="match status" value="1"/>
</dbReference>
<dbReference type="AlphaFoldDB" id="Q6CL46"/>
<organism evidence="3 4">
    <name type="scientific">Kluyveromyces lactis (strain ATCC 8585 / CBS 2359 / DSM 70799 / NBRC 1267 / NRRL Y-1140 / WM37)</name>
    <name type="common">Yeast</name>
    <name type="synonym">Candida sphaerica</name>
    <dbReference type="NCBI Taxonomy" id="284590"/>
    <lineage>
        <taxon>Eukaryota</taxon>
        <taxon>Fungi</taxon>
        <taxon>Dikarya</taxon>
        <taxon>Ascomycota</taxon>
        <taxon>Saccharomycotina</taxon>
        <taxon>Saccharomycetes</taxon>
        <taxon>Saccharomycetales</taxon>
        <taxon>Saccharomycetaceae</taxon>
        <taxon>Kluyveromyces</taxon>
    </lineage>
</organism>
<dbReference type="HOGENOM" id="CLU_045276_2_2_1"/>
<dbReference type="Proteomes" id="UP000000598">
    <property type="component" value="Chromosome F"/>
</dbReference>
<dbReference type="Gene3D" id="3.30.230.30">
    <property type="entry name" value="Impact, N-terminal domain"/>
    <property type="match status" value="1"/>
</dbReference>
<dbReference type="InterPro" id="IPR001498">
    <property type="entry name" value="Impact_N"/>
</dbReference>
<dbReference type="InterPro" id="IPR023582">
    <property type="entry name" value="Impact"/>
</dbReference>
<keyword evidence="4" id="KW-1185">Reference proteome</keyword>
<evidence type="ECO:0000256" key="1">
    <source>
        <dbReference type="ARBA" id="ARBA00007665"/>
    </source>
</evidence>
<evidence type="ECO:0000313" key="4">
    <source>
        <dbReference type="Proteomes" id="UP000000598"/>
    </source>
</evidence>
<evidence type="ECO:0000259" key="2">
    <source>
        <dbReference type="Pfam" id="PF01205"/>
    </source>
</evidence>
<dbReference type="KEGG" id="kla:KLLA0_F05797g"/>
<comment type="similarity">
    <text evidence="1">Belongs to the IMPACT family.</text>
</comment>
<dbReference type="GO" id="GO:0005737">
    <property type="term" value="C:cytoplasm"/>
    <property type="evidence" value="ECO:0007669"/>
    <property type="project" value="TreeGrafter"/>
</dbReference>
<protein>
    <submittedName>
        <fullName evidence="3">KLLA0F05797p</fullName>
    </submittedName>
</protein>